<dbReference type="EMBL" id="WTMQ01000029">
    <property type="protein sequence ID" value="MWL06829.1"/>
    <property type="molecule type" value="Genomic_DNA"/>
</dbReference>
<proteinExistence type="inferred from homology"/>
<accession>A0A6D0DPA6</accession>
<keyword evidence="2" id="KW-0235">DNA replication</keyword>
<evidence type="ECO:0000313" key="3">
    <source>
        <dbReference type="EMBL" id="MWL06829.1"/>
    </source>
</evidence>
<gene>
    <name evidence="4" type="ORF">GQM04_21565</name>
    <name evidence="3" type="ORF">GQM13_25915</name>
</gene>
<dbReference type="AlphaFoldDB" id="A0A6D0DPA6"/>
<comment type="caution">
    <text evidence="3">The sequence shown here is derived from an EMBL/GenBank/DDBJ whole genome shotgun (WGS) entry which is preliminary data.</text>
</comment>
<dbReference type="Proteomes" id="UP000430081">
    <property type="component" value="Unassembled WGS sequence"/>
</dbReference>
<sequence>MKNPDSPVLSLRDYSTRDTKWDSDRVMADRVAQIYENDSMFSSRGERMFDCSRRLLFAPKVSRLTGEMKLALRKGEFCHVPFCPVCSRRRSLRWMRRLWEALPKLLVERPAARWLFMTLTVKNPPVENTRETLIRMNAAWKRLSDRKEFRSVLGWLRTTEITYGKVPGCCHPHFHVLMMVPPSMLSGNGYVKHARWVEIWSECLRVDYEAGVDIRVVKPKQGWKRPDGVTLPDMHRAALESGVIETMKYTVKSSEVVRDPAWFLELARQTYGLRMVATGGRLKEVLKVDKPETDEDLVGADIPAEPDEFEEQAFWLAFDWWRDEKRYKRNPKADKKKD</sequence>
<dbReference type="GO" id="GO:0003677">
    <property type="term" value="F:DNA binding"/>
    <property type="evidence" value="ECO:0007669"/>
    <property type="project" value="InterPro"/>
</dbReference>
<dbReference type="Proteomes" id="UP000487258">
    <property type="component" value="Unassembled WGS sequence"/>
</dbReference>
<evidence type="ECO:0000256" key="2">
    <source>
        <dbReference type="ARBA" id="ARBA00022705"/>
    </source>
</evidence>
<reference evidence="5 6" key="1">
    <citation type="submission" date="2019-12" db="EMBL/GenBank/DDBJ databases">
        <title>Enteriobacteria Tanzani isolates_10432.</title>
        <authorList>
            <person name="Subbiah M."/>
            <person name="Call D."/>
        </authorList>
    </citation>
    <scope>NUCLEOTIDE SEQUENCE [LARGE SCALE GENOMIC DNA]</scope>
    <source>
        <strain evidence="4 6">10432wF6</strain>
        <strain evidence="3 5">10432wG7</strain>
    </source>
</reference>
<dbReference type="GO" id="GO:0006260">
    <property type="term" value="P:DNA replication"/>
    <property type="evidence" value="ECO:0007669"/>
    <property type="project" value="UniProtKB-KW"/>
</dbReference>
<comment type="similarity">
    <text evidence="1">Belongs to the Gram-positive plasmids replication protein type 1 family.</text>
</comment>
<evidence type="ECO:0000313" key="4">
    <source>
        <dbReference type="EMBL" id="MWL48064.1"/>
    </source>
</evidence>
<protein>
    <submittedName>
        <fullName evidence="3">Replication protein</fullName>
    </submittedName>
</protein>
<evidence type="ECO:0000313" key="5">
    <source>
        <dbReference type="Proteomes" id="UP000430081"/>
    </source>
</evidence>
<dbReference type="Pfam" id="PF01446">
    <property type="entry name" value="Rep_1"/>
    <property type="match status" value="1"/>
</dbReference>
<dbReference type="RefSeq" id="WP_062851214.1">
    <property type="nucleotide sequence ID" value="NZ_BGYA01000098.1"/>
</dbReference>
<dbReference type="InterPro" id="IPR000989">
    <property type="entry name" value="Rep"/>
</dbReference>
<evidence type="ECO:0000256" key="1">
    <source>
        <dbReference type="ARBA" id="ARBA00008909"/>
    </source>
</evidence>
<evidence type="ECO:0000313" key="6">
    <source>
        <dbReference type="Proteomes" id="UP000487258"/>
    </source>
</evidence>
<name>A0A6D0DPA6_ECOLX</name>
<dbReference type="EMBL" id="WTMY01000313">
    <property type="protein sequence ID" value="MWL48064.1"/>
    <property type="molecule type" value="Genomic_DNA"/>
</dbReference>
<organism evidence="3 5">
    <name type="scientific">Escherichia coli</name>
    <dbReference type="NCBI Taxonomy" id="562"/>
    <lineage>
        <taxon>Bacteria</taxon>
        <taxon>Pseudomonadati</taxon>
        <taxon>Pseudomonadota</taxon>
        <taxon>Gammaproteobacteria</taxon>
        <taxon>Enterobacterales</taxon>
        <taxon>Enterobacteriaceae</taxon>
        <taxon>Escherichia</taxon>
    </lineage>
</organism>